<evidence type="ECO:0000256" key="1">
    <source>
        <dbReference type="ARBA" id="ARBA00004555"/>
    </source>
</evidence>
<evidence type="ECO:0000313" key="7">
    <source>
        <dbReference type="Ensembl" id="ENSEBUP00000009549.1"/>
    </source>
</evidence>
<dbReference type="InterPro" id="IPR058563">
    <property type="entry name" value="Trs120_TRAPPC9_N"/>
</dbReference>
<evidence type="ECO:0000259" key="6">
    <source>
        <dbReference type="Pfam" id="PF26254"/>
    </source>
</evidence>
<reference evidence="7" key="1">
    <citation type="submission" date="2025-08" db="UniProtKB">
        <authorList>
            <consortium name="Ensembl"/>
        </authorList>
    </citation>
    <scope>IDENTIFICATION</scope>
</reference>
<dbReference type="Proteomes" id="UP000694388">
    <property type="component" value="Unplaced"/>
</dbReference>
<dbReference type="OMA" id="HISLPQH"/>
<protein>
    <submittedName>
        <fullName evidence="7">Trafficking protein particle complex subunit 9</fullName>
    </submittedName>
</protein>
<evidence type="ECO:0000313" key="8">
    <source>
        <dbReference type="Proteomes" id="UP000694388"/>
    </source>
</evidence>
<reference evidence="7" key="2">
    <citation type="submission" date="2025-09" db="UniProtKB">
        <authorList>
            <consortium name="Ensembl"/>
        </authorList>
    </citation>
    <scope>IDENTIFICATION</scope>
</reference>
<proteinExistence type="inferred from homology"/>
<keyword evidence="3" id="KW-0333">Golgi apparatus</keyword>
<dbReference type="PANTHER" id="PTHR21512:SF5">
    <property type="entry name" value="TRAFFICKING PROTEIN PARTICLE COMPLEX SUBUNIT 9"/>
    <property type="match status" value="1"/>
</dbReference>
<dbReference type="Ensembl" id="ENSEBUT00000010075.1">
    <property type="protein sequence ID" value="ENSEBUP00000009549.1"/>
    <property type="gene ID" value="ENSEBUG00000006144.1"/>
</dbReference>
<dbReference type="AlphaFoldDB" id="A0A8C4Q417"/>
<accession>A0A8C4Q417</accession>
<dbReference type="GeneTree" id="ENSGT00390000006486"/>
<dbReference type="InterPro" id="IPR058565">
    <property type="entry name" value="Ig_TRAPPC9_Trs120_1st"/>
</dbReference>
<feature type="domain" description="Trs120/TRAPPC9 first Ig-like" evidence="6">
    <location>
        <begin position="538"/>
        <end position="668"/>
    </location>
</feature>
<comment type="similarity">
    <text evidence="2">Belongs to the NIBP family.</text>
</comment>
<dbReference type="InterPro" id="IPR058564">
    <property type="entry name" value="TPR_TRAPPC9_Trs120"/>
</dbReference>
<organism evidence="7 8">
    <name type="scientific">Eptatretus burgeri</name>
    <name type="common">Inshore hagfish</name>
    <dbReference type="NCBI Taxonomy" id="7764"/>
    <lineage>
        <taxon>Eukaryota</taxon>
        <taxon>Metazoa</taxon>
        <taxon>Chordata</taxon>
        <taxon>Craniata</taxon>
        <taxon>Vertebrata</taxon>
        <taxon>Cyclostomata</taxon>
        <taxon>Myxini</taxon>
        <taxon>Myxiniformes</taxon>
        <taxon>Myxinidae</taxon>
        <taxon>Eptatretinae</taxon>
        <taxon>Eptatretus</taxon>
    </lineage>
</organism>
<dbReference type="Pfam" id="PF26254">
    <property type="entry name" value="Ig_TRAPPC9-Trs120_1st"/>
    <property type="match status" value="1"/>
</dbReference>
<keyword evidence="8" id="KW-1185">Reference proteome</keyword>
<dbReference type="Pfam" id="PF08626">
    <property type="entry name" value="TRAPPC9-Trs120"/>
    <property type="match status" value="1"/>
</dbReference>
<comment type="subcellular location">
    <subcellularLocation>
        <location evidence="1">Golgi apparatus</location>
    </subcellularLocation>
</comment>
<feature type="domain" description="Trs120/TRAPPC9 TPR region" evidence="5">
    <location>
        <begin position="359"/>
        <end position="507"/>
    </location>
</feature>
<evidence type="ECO:0000259" key="4">
    <source>
        <dbReference type="Pfam" id="PF08626"/>
    </source>
</evidence>
<feature type="domain" description="Trs120/TRAPPC9 N-terminal" evidence="4">
    <location>
        <begin position="184"/>
        <end position="258"/>
    </location>
</feature>
<dbReference type="InterPro" id="IPR013935">
    <property type="entry name" value="Trs120_TRAPPC9"/>
</dbReference>
<sequence length="859" mass="96084">MTDPDYTQCAEDHQCLLVVVKPLGSISKGNFSCVFDKISSVEQATLQESHRATWIRYKQYYPPENNDWGDFQAHRRVVGLIAVAESCDSQELSQIFESFDGLRGEYGTSLYNWRMFVFGLTGEVVDQNRTDVDFVSDYEQLGGITRTVEEFTSSLFIVLESKRLDRASEKAGDKMPLLCVPFEKKDFVGLDTDSRNYRKRCQGRMRKHVGDLNLQAGLLHEALVNYHIAVETLRSINDFLWLAAALEGLCVASVVSHYGTTCRTTKARHQGASTQAEKEKRSRAGMQEVLIDPGSLTTNGIGGDPSLEIGRAKNCLSPDDIVEKYREAISFYGKYQQAAVIELEACIKAVRVLAVQKKRSEAADFLQNAIYIHVDVTEDERIQRYSVLSELYEQIGFRRKAAFFKRISAMQCVRAALPEPGWKACYELLLDTLQGYNLSLDNPQSSTESHHGWPAVQLRILHELVYSSQRMGNPALSVHHLTFLLHSMLDFLSEQEKKEVSQILEKYAANCRGHSTALEIREGLQVQPIALSKLPIIRSMKIINLPPNLRPVKLKSGDGLSTPISSSSPFIYSPIVVQQRREQRANQIDFQWVQGDVCEVQLMVYNPMPFELRVENMGLITSGVEFESLPAALSLPAESGLYPVTLVGVPKIPGPVTITGYHTEVFGIPSRCMLQNLSHCKVMCSTVDVVPALPLTQLTTSLPRCSGLIAPSTLGDVCCNVVVRLFNGETQKVSVQLENIGKQPVESIELDVTYSQQQRDSGTCRVTWDTQELQKLIPLQPGSLVDLTLSIHANFDFSNTDGSFTEMQDGEGIVRRNVSFLTLVTLYNPFFIPATWRKGDIVVTQVVRLSVRPSGHQHL</sequence>
<dbReference type="GO" id="GO:0005802">
    <property type="term" value="C:trans-Golgi network"/>
    <property type="evidence" value="ECO:0007669"/>
    <property type="project" value="TreeGrafter"/>
</dbReference>
<evidence type="ECO:0000259" key="5">
    <source>
        <dbReference type="Pfam" id="PF26251"/>
    </source>
</evidence>
<dbReference type="PANTHER" id="PTHR21512">
    <property type="entry name" value="TRAFFICKING PROTEIN PARTICLE COMPLEX SUBUNIT 9"/>
    <property type="match status" value="1"/>
</dbReference>
<evidence type="ECO:0000256" key="2">
    <source>
        <dbReference type="ARBA" id="ARBA00008459"/>
    </source>
</evidence>
<evidence type="ECO:0000256" key="3">
    <source>
        <dbReference type="ARBA" id="ARBA00023034"/>
    </source>
</evidence>
<name>A0A8C4Q417_EPTBU</name>
<dbReference type="Pfam" id="PF26251">
    <property type="entry name" value="TPR_TRAPPC9-Trs120"/>
    <property type="match status" value="1"/>
</dbReference>